<feature type="region of interest" description="Disordered" evidence="1">
    <location>
        <begin position="182"/>
        <end position="226"/>
    </location>
</feature>
<evidence type="ECO:0000256" key="1">
    <source>
        <dbReference type="SAM" id="MobiDB-lite"/>
    </source>
</evidence>
<evidence type="ECO:0000256" key="2">
    <source>
        <dbReference type="SAM" id="Phobius"/>
    </source>
</evidence>
<reference evidence="4 5" key="1">
    <citation type="submission" date="2019-06" db="EMBL/GenBank/DDBJ databases">
        <title>Draft genome sequence of Actinomyces johnsonii CCUG 34287T.</title>
        <authorList>
            <person name="Salva-Serra F."/>
            <person name="Cardew S."/>
            <person name="Moore E."/>
        </authorList>
    </citation>
    <scope>NUCLEOTIDE SEQUENCE [LARGE SCALE GENOMIC DNA]</scope>
    <source>
        <strain evidence="4 5">CCUG 34287</strain>
    </source>
</reference>
<organism evidence="4 5">
    <name type="scientific">Actinomyces johnsonii</name>
    <dbReference type="NCBI Taxonomy" id="544581"/>
    <lineage>
        <taxon>Bacteria</taxon>
        <taxon>Bacillati</taxon>
        <taxon>Actinomycetota</taxon>
        <taxon>Actinomycetes</taxon>
        <taxon>Actinomycetales</taxon>
        <taxon>Actinomycetaceae</taxon>
        <taxon>Actinomyces</taxon>
    </lineage>
</organism>
<dbReference type="Pfam" id="PF13400">
    <property type="entry name" value="Tad"/>
    <property type="match status" value="1"/>
</dbReference>
<dbReference type="AlphaFoldDB" id="A0A507ZWC0"/>
<proteinExistence type="predicted"/>
<accession>A0A507ZWC0</accession>
<protein>
    <recommendedName>
        <fullName evidence="3">Putative Flp pilus-assembly TadG-like N-terminal domain-containing protein</fullName>
    </recommendedName>
</protein>
<dbReference type="Proteomes" id="UP000319010">
    <property type="component" value="Unassembled WGS sequence"/>
</dbReference>
<evidence type="ECO:0000259" key="3">
    <source>
        <dbReference type="Pfam" id="PF13400"/>
    </source>
</evidence>
<comment type="caution">
    <text evidence="4">The sequence shown here is derived from an EMBL/GenBank/DDBJ whole genome shotgun (WGS) entry which is preliminary data.</text>
</comment>
<feature type="transmembrane region" description="Helical" evidence="2">
    <location>
        <begin position="22"/>
        <end position="44"/>
    </location>
</feature>
<dbReference type="EMBL" id="VICB01000019">
    <property type="protein sequence ID" value="TQD42000.1"/>
    <property type="molecule type" value="Genomic_DNA"/>
</dbReference>
<sequence length="226" mass="23130">MSQTPRKHIRLSQTVSNERGSILPYVSVAAALVAFVALGLMTGLGDAILHRRDASNAADAAALAAARAWAGSIESTYGNAVDATSEDGLWSNAGRGLGTFAGPGAKRAAERYASLDGATLTAYSVDTTQGTVTVSVRTKSAVTGTDQRLTATSTAKIVPEDGACLSDGQVGFEINGTCVTKRSQAKAPVQKKDAKSAPSASATPTPFNVPAGMSRKARVSTRLVST</sequence>
<keyword evidence="2" id="KW-0812">Transmembrane</keyword>
<name>A0A507ZWC0_9ACTO</name>
<dbReference type="RefSeq" id="WP_141424780.1">
    <property type="nucleotide sequence ID" value="NZ_JASPFB010000006.1"/>
</dbReference>
<evidence type="ECO:0000313" key="5">
    <source>
        <dbReference type="Proteomes" id="UP000319010"/>
    </source>
</evidence>
<keyword evidence="2" id="KW-1133">Transmembrane helix</keyword>
<gene>
    <name evidence="4" type="ORF">FK256_10905</name>
</gene>
<dbReference type="InterPro" id="IPR028087">
    <property type="entry name" value="Tad_N"/>
</dbReference>
<feature type="compositionally biased region" description="Low complexity" evidence="1">
    <location>
        <begin position="196"/>
        <end position="206"/>
    </location>
</feature>
<feature type="domain" description="Putative Flp pilus-assembly TadG-like N-terminal" evidence="3">
    <location>
        <begin position="20"/>
        <end position="68"/>
    </location>
</feature>
<evidence type="ECO:0000313" key="4">
    <source>
        <dbReference type="EMBL" id="TQD42000.1"/>
    </source>
</evidence>
<keyword evidence="2" id="KW-0472">Membrane</keyword>